<name>A0A8H7Z5L8_AJECA</name>
<dbReference type="VEuPathDB" id="FungiDB:I7I52_02686"/>
<protein>
    <submittedName>
        <fullName evidence="1">Uncharacterized protein</fullName>
    </submittedName>
</protein>
<evidence type="ECO:0000313" key="2">
    <source>
        <dbReference type="Proteomes" id="UP000670092"/>
    </source>
</evidence>
<comment type="caution">
    <text evidence="1">The sequence shown here is derived from an EMBL/GenBank/DDBJ whole genome shotgun (WGS) entry which is preliminary data.</text>
</comment>
<gene>
    <name evidence="1" type="ORF">I7I52_02686</name>
</gene>
<dbReference type="EMBL" id="JAEVHI010000001">
    <property type="protein sequence ID" value="KAG5304372.1"/>
    <property type="molecule type" value="Genomic_DNA"/>
</dbReference>
<dbReference type="Proteomes" id="UP000670092">
    <property type="component" value="Unassembled WGS sequence"/>
</dbReference>
<accession>A0A8H7Z5L8</accession>
<organism evidence="1 2">
    <name type="scientific">Ajellomyces capsulatus</name>
    <name type="common">Darling's disease fungus</name>
    <name type="synonym">Histoplasma capsulatum</name>
    <dbReference type="NCBI Taxonomy" id="5037"/>
    <lineage>
        <taxon>Eukaryota</taxon>
        <taxon>Fungi</taxon>
        <taxon>Dikarya</taxon>
        <taxon>Ascomycota</taxon>
        <taxon>Pezizomycotina</taxon>
        <taxon>Eurotiomycetes</taxon>
        <taxon>Eurotiomycetidae</taxon>
        <taxon>Onygenales</taxon>
        <taxon>Ajellomycetaceae</taxon>
        <taxon>Histoplasma</taxon>
    </lineage>
</organism>
<dbReference type="AlphaFoldDB" id="A0A8H7Z5L8"/>
<proteinExistence type="predicted"/>
<sequence>MVFWYDISCWPLSGRNISSSHVPKFPHPSAPGKLIFHQLTQSQSSLFAFMQSRKMAASVLETPLGRIRSDL</sequence>
<reference evidence="1 2" key="1">
    <citation type="submission" date="2021-01" db="EMBL/GenBank/DDBJ databases">
        <title>Chromosome-level genome assembly of a human fungal pathogen reveals clustering of transcriptionally co-regulated genes.</title>
        <authorList>
            <person name="Voorhies M."/>
            <person name="Cohen S."/>
            <person name="Shea T.P."/>
            <person name="Petrus S."/>
            <person name="Munoz J.F."/>
            <person name="Poplawski S."/>
            <person name="Goldman W.E."/>
            <person name="Michael T."/>
            <person name="Cuomo C.A."/>
            <person name="Sil A."/>
            <person name="Beyhan S."/>
        </authorList>
    </citation>
    <scope>NUCLEOTIDE SEQUENCE [LARGE SCALE GENOMIC DNA]</scope>
    <source>
        <strain evidence="1 2">G184AR</strain>
    </source>
</reference>
<evidence type="ECO:0000313" key="1">
    <source>
        <dbReference type="EMBL" id="KAG5304372.1"/>
    </source>
</evidence>